<gene>
    <name evidence="7" type="ORF">EOD43_03470</name>
</gene>
<feature type="transmembrane region" description="Helical" evidence="6">
    <location>
        <begin position="60"/>
        <end position="83"/>
    </location>
</feature>
<organism evidence="7 8">
    <name type="scientific">Sphingomonas crocodyli</name>
    <dbReference type="NCBI Taxonomy" id="1979270"/>
    <lineage>
        <taxon>Bacteria</taxon>
        <taxon>Pseudomonadati</taxon>
        <taxon>Pseudomonadota</taxon>
        <taxon>Alphaproteobacteria</taxon>
        <taxon>Sphingomonadales</taxon>
        <taxon>Sphingomonadaceae</taxon>
        <taxon>Sphingomonas</taxon>
    </lineage>
</organism>
<evidence type="ECO:0000313" key="8">
    <source>
        <dbReference type="Proteomes" id="UP000282971"/>
    </source>
</evidence>
<evidence type="ECO:0000256" key="2">
    <source>
        <dbReference type="ARBA" id="ARBA00008974"/>
    </source>
</evidence>
<dbReference type="EMBL" id="SACN01000001">
    <property type="protein sequence ID" value="RVT92977.1"/>
    <property type="molecule type" value="Genomic_DNA"/>
</dbReference>
<feature type="transmembrane region" description="Helical" evidence="6">
    <location>
        <begin position="375"/>
        <end position="392"/>
    </location>
</feature>
<reference evidence="7 8" key="1">
    <citation type="submission" date="2019-01" db="EMBL/GenBank/DDBJ databases">
        <authorList>
            <person name="Chen W.-M."/>
        </authorList>
    </citation>
    <scope>NUCLEOTIDE SEQUENCE [LARGE SCALE GENOMIC DNA]</scope>
    <source>
        <strain evidence="7 8">CCP-7</strain>
    </source>
</reference>
<evidence type="ECO:0000313" key="7">
    <source>
        <dbReference type="EMBL" id="RVT92977.1"/>
    </source>
</evidence>
<dbReference type="InterPro" id="IPR030191">
    <property type="entry name" value="CodB"/>
</dbReference>
<evidence type="ECO:0000256" key="5">
    <source>
        <dbReference type="ARBA" id="ARBA00023136"/>
    </source>
</evidence>
<comment type="similarity">
    <text evidence="2">Belongs to the purine-cytosine permease (2.A.39) family.</text>
</comment>
<dbReference type="Proteomes" id="UP000282971">
    <property type="component" value="Unassembled WGS sequence"/>
</dbReference>
<feature type="transmembrane region" description="Helical" evidence="6">
    <location>
        <begin position="267"/>
        <end position="289"/>
    </location>
</feature>
<feature type="transmembrane region" description="Helical" evidence="6">
    <location>
        <begin position="25"/>
        <end position="48"/>
    </location>
</feature>
<feature type="transmembrane region" description="Helical" evidence="6">
    <location>
        <begin position="239"/>
        <end position="261"/>
    </location>
</feature>
<feature type="transmembrane region" description="Helical" evidence="6">
    <location>
        <begin position="103"/>
        <end position="123"/>
    </location>
</feature>
<evidence type="ECO:0008006" key="9">
    <source>
        <dbReference type="Google" id="ProtNLM"/>
    </source>
</evidence>
<keyword evidence="3 6" id="KW-0812">Transmembrane</keyword>
<comment type="caution">
    <text evidence="7">The sequence shown here is derived from an EMBL/GenBank/DDBJ whole genome shotgun (WGS) entry which is preliminary data.</text>
</comment>
<name>A0A437M5Q2_9SPHN</name>
<feature type="transmembrane region" description="Helical" evidence="6">
    <location>
        <begin position="206"/>
        <end position="227"/>
    </location>
</feature>
<proteinExistence type="inferred from homology"/>
<evidence type="ECO:0000256" key="3">
    <source>
        <dbReference type="ARBA" id="ARBA00022692"/>
    </source>
</evidence>
<evidence type="ECO:0000256" key="6">
    <source>
        <dbReference type="SAM" id="Phobius"/>
    </source>
</evidence>
<dbReference type="OrthoDB" id="9780088at2"/>
<evidence type="ECO:0000256" key="1">
    <source>
        <dbReference type="ARBA" id="ARBA00004141"/>
    </source>
</evidence>
<dbReference type="Pfam" id="PF02133">
    <property type="entry name" value="Transp_cyt_pur"/>
    <property type="match status" value="1"/>
</dbReference>
<dbReference type="Gene3D" id="1.10.4160.10">
    <property type="entry name" value="Hydantoin permease"/>
    <property type="match status" value="1"/>
</dbReference>
<dbReference type="PANTHER" id="PTHR30569:SF0">
    <property type="entry name" value="CYTOSINE PERMEASE"/>
    <property type="match status" value="1"/>
</dbReference>
<comment type="subcellular location">
    <subcellularLocation>
        <location evidence="1">Membrane</location>
        <topology evidence="1">Multi-pass membrane protein</topology>
    </subcellularLocation>
</comment>
<feature type="transmembrane region" description="Helical" evidence="6">
    <location>
        <begin position="166"/>
        <end position="186"/>
    </location>
</feature>
<accession>A0A437M5Q2</accession>
<feature type="transmembrane region" description="Helical" evidence="6">
    <location>
        <begin position="310"/>
        <end position="329"/>
    </location>
</feature>
<dbReference type="PANTHER" id="PTHR30569">
    <property type="entry name" value="CYTOSINE TRANSPORTER CODB"/>
    <property type="match status" value="1"/>
</dbReference>
<keyword evidence="5 6" id="KW-0472">Membrane</keyword>
<dbReference type="GO" id="GO:0005886">
    <property type="term" value="C:plasma membrane"/>
    <property type="evidence" value="ECO:0007669"/>
    <property type="project" value="TreeGrafter"/>
</dbReference>
<dbReference type="RefSeq" id="WP_127741123.1">
    <property type="nucleotide sequence ID" value="NZ_SACN01000001.1"/>
</dbReference>
<keyword evidence="8" id="KW-1185">Reference proteome</keyword>
<feature type="transmembrane region" description="Helical" evidence="6">
    <location>
        <begin position="335"/>
        <end position="354"/>
    </location>
</feature>
<protein>
    <recommendedName>
        <fullName evidence="9">Cytosine permease</fullName>
    </recommendedName>
</protein>
<dbReference type="InterPro" id="IPR001248">
    <property type="entry name" value="Pur-cyt_permease"/>
</dbReference>
<dbReference type="GO" id="GO:0015209">
    <property type="term" value="F:cytosine transmembrane transporter activity"/>
    <property type="evidence" value="ECO:0007669"/>
    <property type="project" value="InterPro"/>
</dbReference>
<evidence type="ECO:0000256" key="4">
    <source>
        <dbReference type="ARBA" id="ARBA00022989"/>
    </source>
</evidence>
<keyword evidence="4 6" id="KW-1133">Transmembrane helix</keyword>
<dbReference type="AlphaFoldDB" id="A0A437M5Q2"/>
<feature type="transmembrane region" description="Helical" evidence="6">
    <location>
        <begin position="398"/>
        <end position="420"/>
    </location>
</feature>
<sequence length="432" mass="45177">MGHVPDLALSSTEFTNAPVPINNRISWWTIALIKIGVVLALPGFLIGAQIGHSMGLRNGMIAFFGGAAILAIIAMLTATVAAQTHLATSVITQFPFGRVGARVINLILGITLIGWFAVTAEIFGSTLAQMATSILTIHIPEKVGTVIGGLLMVGTTMFGFKAISRLADLAVPLLLILLLVITWLAIRDHSLATLLAYRGTGQTSIGVSISAVVGGASVGTIIFPDIARFARSANHGRGAAVFTYGLCLPLMFVMVAVASVATGERNIMVLMLALGLGGITLAFLVFKAWTTNVANLYSSSLFFSTLLPRFRFRFVVLGVGALGIASATLGLTQHFVPFLLVLGITIPPIAGIYVTDYQLRGRRLDIAVLASNPKIGIPAFCAWGGGIAIAGLSSSNSVLTLTSIPSCDSIIVAAALYAALHFCTQGRSRLAT</sequence>